<dbReference type="EMBL" id="IAAA01016418">
    <property type="protein sequence ID" value="LAA04642.1"/>
    <property type="molecule type" value="mRNA"/>
</dbReference>
<dbReference type="InterPro" id="IPR006085">
    <property type="entry name" value="XPG_DNA_repair_N"/>
</dbReference>
<dbReference type="Gene3D" id="3.40.50.1010">
    <property type="entry name" value="5'-nuclease"/>
    <property type="match status" value="1"/>
</dbReference>
<comment type="similarity">
    <text evidence="1">Belongs to the asteroid family.</text>
</comment>
<sequence length="641" mass="74635">MGIKGFNKFMDDEDKRIGIYEDFNIYNKNIIIDGCGLVYLLYFKRNIPYEFGGDYSQYATVVRKYFETLMKFKITPIVVFNGCYGNSADESEKHMQRHKTRLNHINNYLNKKIHSSFTPINHYEVFKDILLEKRIAHVQCDYGGDEKIAALATHYKCPVLAEDSDFYIYDLPYGIIRFSHLDDALKVEEEIKTNTMMCKIYKVAKFQNKYFIKDKRNLSLFAALVGNDYVNFTYFKYFYGIKNWSKDHRFNDVLIWLKNKTFAESNNEVLKIYKGNKSIKNKIEYVIKNYEFQLAEGERLSSILEGINSNDSERIFEKSKIKTNCSTTNKKTLPKELVVAFHKGCISSTLLNIITTHESFLHAQIEAFSKPNSSSYSCSRYIRKITYSILSQHEPGSFEIHKNNCLREIIEHDWSNQRVFLKLCSKLEIGGLEKNIPKLSDIYETQTNYRDFLSAVLGVDENFLQGIQNNLQLLFGSIIYWLLKSEPKPTKDFLSALLICIIYYQIKENNLRENAADGKETEDMETLPTRVAENLNKYLQKPERTQPTNVKRIIGNYCQLQTCIWSVGALNSLLKRPFDSSKLCEYLNGTMLYNLTMKLESGSNSESLVRTFFRGEVAARLFELYMNKINTKIQANYFEGA</sequence>
<name>A0A2L2Y905_PARTP</name>
<evidence type="ECO:0000259" key="2">
    <source>
        <dbReference type="Pfam" id="PF00752"/>
    </source>
</evidence>
<dbReference type="InterPro" id="IPR026832">
    <property type="entry name" value="Asteroid"/>
</dbReference>
<protein>
    <recommendedName>
        <fullName evidence="2">XPG N-terminal domain-containing protein</fullName>
    </recommendedName>
</protein>
<evidence type="ECO:0000313" key="3">
    <source>
        <dbReference type="EMBL" id="LAA04642.1"/>
    </source>
</evidence>
<organism evidence="3">
    <name type="scientific">Parasteatoda tepidariorum</name>
    <name type="common">Common house spider</name>
    <name type="synonym">Achaearanea tepidariorum</name>
    <dbReference type="NCBI Taxonomy" id="114398"/>
    <lineage>
        <taxon>Eukaryota</taxon>
        <taxon>Metazoa</taxon>
        <taxon>Ecdysozoa</taxon>
        <taxon>Arthropoda</taxon>
        <taxon>Chelicerata</taxon>
        <taxon>Arachnida</taxon>
        <taxon>Araneae</taxon>
        <taxon>Araneomorphae</taxon>
        <taxon>Entelegynae</taxon>
        <taxon>Araneoidea</taxon>
        <taxon>Theridiidae</taxon>
        <taxon>Parasteatoda</taxon>
    </lineage>
</organism>
<dbReference type="PANTHER" id="PTHR15665:SF1">
    <property type="entry name" value="PROTEIN ASTEROID HOMOLOG 1"/>
    <property type="match status" value="1"/>
</dbReference>
<reference evidence="3" key="1">
    <citation type="journal article" date="2016" name="Mol. Ecol. Resour.">
        <title>Evaluation of the impact of RNA preservation methods of spiders for de novo transcriptome assembly.</title>
        <authorList>
            <person name="Kono N."/>
            <person name="Nakamura H."/>
            <person name="Ito Y."/>
            <person name="Tomita M."/>
            <person name="Arakawa K."/>
        </authorList>
    </citation>
    <scope>NUCLEOTIDE SEQUENCE</scope>
    <source>
        <tissue evidence="3">Whole body</tissue>
    </source>
</reference>
<proteinExistence type="evidence at transcript level"/>
<evidence type="ECO:0000256" key="1">
    <source>
        <dbReference type="ARBA" id="ARBA00007398"/>
    </source>
</evidence>
<dbReference type="InterPro" id="IPR029060">
    <property type="entry name" value="PIN-like_dom_sf"/>
</dbReference>
<dbReference type="Pfam" id="PF00752">
    <property type="entry name" value="XPG_N"/>
    <property type="match status" value="1"/>
</dbReference>
<dbReference type="GO" id="GO:0004518">
    <property type="term" value="F:nuclease activity"/>
    <property type="evidence" value="ECO:0007669"/>
    <property type="project" value="InterPro"/>
</dbReference>
<feature type="domain" description="XPG N-terminal" evidence="2">
    <location>
        <begin position="1"/>
        <end position="98"/>
    </location>
</feature>
<dbReference type="SUPFAM" id="SSF88723">
    <property type="entry name" value="PIN domain-like"/>
    <property type="match status" value="1"/>
</dbReference>
<dbReference type="OrthoDB" id="25987at2759"/>
<dbReference type="AlphaFoldDB" id="A0A2L2Y905"/>
<accession>A0A2L2Y905</accession>
<dbReference type="PANTHER" id="PTHR15665">
    <property type="entry name" value="ASTEROID PROTEIN"/>
    <property type="match status" value="1"/>
</dbReference>